<evidence type="ECO:0000256" key="1">
    <source>
        <dbReference type="SAM" id="MobiDB-lite"/>
    </source>
</evidence>
<protein>
    <recommendedName>
        <fullName evidence="2">Hemerythrin-like domain-containing protein</fullName>
    </recommendedName>
</protein>
<evidence type="ECO:0000313" key="3">
    <source>
        <dbReference type="EMBL" id="UOA13707.1"/>
    </source>
</evidence>
<keyword evidence="4" id="KW-1185">Reference proteome</keyword>
<dbReference type="Pfam" id="PF01814">
    <property type="entry name" value="Hemerythrin"/>
    <property type="match status" value="1"/>
</dbReference>
<accession>A0ABY3ZGU4</accession>
<feature type="domain" description="Hemerythrin-like" evidence="2">
    <location>
        <begin position="40"/>
        <end position="186"/>
    </location>
</feature>
<evidence type="ECO:0000313" key="4">
    <source>
        <dbReference type="Proteomes" id="UP000831019"/>
    </source>
</evidence>
<dbReference type="Proteomes" id="UP000831019">
    <property type="component" value="Chromosome"/>
</dbReference>
<dbReference type="PANTHER" id="PTHR38048:SF2">
    <property type="entry name" value="HEMERYTHRIN-LIKE DOMAIN-CONTAINING PROTEIN"/>
    <property type="match status" value="1"/>
</dbReference>
<reference evidence="4" key="1">
    <citation type="journal article" date="2022" name="Microorganisms">
        <title>Beyond the ABCs#Discovery of Three New Plasmid Types in Rhodobacterales (RepQ, RepY, RepW).</title>
        <authorList>
            <person name="Freese H.M."/>
            <person name="Ringel V."/>
            <person name="Overmann J."/>
            <person name="Petersen J."/>
        </authorList>
    </citation>
    <scope>NUCLEOTIDE SEQUENCE [LARGE SCALE GENOMIC DNA]</scope>
    <source>
        <strain evidence="4">DSM 109990</strain>
    </source>
</reference>
<gene>
    <name evidence="3" type="ORF">DSM109990_00499</name>
</gene>
<proteinExistence type="predicted"/>
<dbReference type="RefSeq" id="WP_243262223.1">
    <property type="nucleotide sequence ID" value="NZ_CP085144.1"/>
</dbReference>
<dbReference type="InterPro" id="IPR012312">
    <property type="entry name" value="Hemerythrin-like"/>
</dbReference>
<organism evidence="3 4">
    <name type="scientific">Sulfitobacter dubius</name>
    <dbReference type="NCBI Taxonomy" id="218673"/>
    <lineage>
        <taxon>Bacteria</taxon>
        <taxon>Pseudomonadati</taxon>
        <taxon>Pseudomonadota</taxon>
        <taxon>Alphaproteobacteria</taxon>
        <taxon>Rhodobacterales</taxon>
        <taxon>Roseobacteraceae</taxon>
        <taxon>Sulfitobacter</taxon>
    </lineage>
</organism>
<feature type="region of interest" description="Disordered" evidence="1">
    <location>
        <begin position="1"/>
        <end position="22"/>
    </location>
</feature>
<dbReference type="PANTHER" id="PTHR38048">
    <property type="entry name" value="EXPRESSED PROTEIN"/>
    <property type="match status" value="1"/>
</dbReference>
<dbReference type="EMBL" id="CP085144">
    <property type="protein sequence ID" value="UOA13707.1"/>
    <property type="molecule type" value="Genomic_DNA"/>
</dbReference>
<dbReference type="InterPro" id="IPR053206">
    <property type="entry name" value="Dimeric_xanthone_biosynth"/>
</dbReference>
<evidence type="ECO:0000259" key="2">
    <source>
        <dbReference type="Pfam" id="PF01814"/>
    </source>
</evidence>
<name>A0ABY3ZGU4_9RHOB</name>
<dbReference type="Gene3D" id="1.20.120.520">
    <property type="entry name" value="nmb1532 protein domain like"/>
    <property type="match status" value="1"/>
</dbReference>
<sequence>MAKHADGRPLTALTIDPDTRPPMPQLGKVTDSQRQAGRHLAAIHRHYLKDLARIAQVMAWMEGGETPPADLAHIVLHTEMAQNFAAAGTLCGQQCWALTMHHNIEEQSIFPQLQARGSDSVRTIVDRLREEHEVVHALLERLGKAAESLTEAPSAKDFAETRAIFDQLVTVVQSHFHLEETALAEALGVYQVDI</sequence>